<keyword evidence="2" id="KW-1185">Reference proteome</keyword>
<sequence length="110" mass="13120">MGHYHIRKNIAEQLYLFKTKDKFPIEDWNKRGLIPSSDDVRHKMNQEVNRFIDFVVSKLNEPAKSMTDEIQTYLDEWDKVEFDTEETYYITDILCEVMAIANVKVDDIEI</sequence>
<dbReference type="AlphaFoldDB" id="A0A6C0GNC9"/>
<accession>A0A6C0GNC9</accession>
<gene>
    <name evidence="1" type="ORF">GXP67_22030</name>
</gene>
<dbReference type="Proteomes" id="UP000480178">
    <property type="component" value="Chromosome"/>
</dbReference>
<evidence type="ECO:0000313" key="1">
    <source>
        <dbReference type="EMBL" id="QHT69130.1"/>
    </source>
</evidence>
<dbReference type="KEGG" id="rhoz:GXP67_22030"/>
<reference evidence="1 2" key="1">
    <citation type="submission" date="2020-01" db="EMBL/GenBank/DDBJ databases">
        <authorList>
            <person name="Kim M.K."/>
        </authorList>
    </citation>
    <scope>NUCLEOTIDE SEQUENCE [LARGE SCALE GENOMIC DNA]</scope>
    <source>
        <strain evidence="1 2">172606-1</strain>
    </source>
</reference>
<evidence type="ECO:0000313" key="2">
    <source>
        <dbReference type="Proteomes" id="UP000480178"/>
    </source>
</evidence>
<name>A0A6C0GNC9_9BACT</name>
<dbReference type="RefSeq" id="WP_162445123.1">
    <property type="nucleotide sequence ID" value="NZ_CP048222.1"/>
</dbReference>
<organism evidence="1 2">
    <name type="scientific">Rhodocytophaga rosea</name>
    <dbReference type="NCBI Taxonomy" id="2704465"/>
    <lineage>
        <taxon>Bacteria</taxon>
        <taxon>Pseudomonadati</taxon>
        <taxon>Bacteroidota</taxon>
        <taxon>Cytophagia</taxon>
        <taxon>Cytophagales</taxon>
        <taxon>Rhodocytophagaceae</taxon>
        <taxon>Rhodocytophaga</taxon>
    </lineage>
</organism>
<protein>
    <submittedName>
        <fullName evidence="1">DUF4844 domain-containing protein</fullName>
    </submittedName>
</protein>
<dbReference type="Gene3D" id="1.20.1480.40">
    <property type="entry name" value="Uncharacterised protein PF16133, DUF4844"/>
    <property type="match status" value="1"/>
</dbReference>
<proteinExistence type="predicted"/>
<dbReference type="EMBL" id="CP048222">
    <property type="protein sequence ID" value="QHT69130.1"/>
    <property type="molecule type" value="Genomic_DNA"/>
</dbReference>
<dbReference type="InterPro" id="IPR038360">
    <property type="entry name" value="DUF4844_sf"/>
</dbReference>